<organism evidence="5 6">
    <name type="scientific">Streptomyces hoynatensis</name>
    <dbReference type="NCBI Taxonomy" id="1141874"/>
    <lineage>
        <taxon>Bacteria</taxon>
        <taxon>Bacillati</taxon>
        <taxon>Actinomycetota</taxon>
        <taxon>Actinomycetes</taxon>
        <taxon>Kitasatosporales</taxon>
        <taxon>Streptomycetaceae</taxon>
        <taxon>Streptomyces</taxon>
    </lineage>
</organism>
<dbReference type="InterPro" id="IPR036291">
    <property type="entry name" value="NAD(P)-bd_dom_sf"/>
</dbReference>
<dbReference type="OrthoDB" id="5193947at2"/>
<gene>
    <name evidence="5" type="ORF">D7294_00940</name>
</gene>
<dbReference type="InterPro" id="IPR014026">
    <property type="entry name" value="UDP-Glc/GDP-Man_DH_dimer"/>
</dbReference>
<dbReference type="Gene3D" id="3.40.50.720">
    <property type="entry name" value="NAD(P)-binding Rossmann-like Domain"/>
    <property type="match status" value="2"/>
</dbReference>
<dbReference type="RefSeq" id="WP_120674369.1">
    <property type="nucleotide sequence ID" value="NZ_RBAL01000001.1"/>
</dbReference>
<keyword evidence="1" id="KW-0560">Oxidoreductase</keyword>
<dbReference type="PIRSF" id="PIRSF000124">
    <property type="entry name" value="UDPglc_GDPman_dh"/>
    <property type="match status" value="1"/>
</dbReference>
<dbReference type="SMART" id="SM00984">
    <property type="entry name" value="UDPG_MGDP_dh_C"/>
    <property type="match status" value="1"/>
</dbReference>
<dbReference type="PANTHER" id="PTHR43491:SF1">
    <property type="entry name" value="UDP-N-ACETYL-D-MANNOSAMINE DEHYDROGENASE"/>
    <property type="match status" value="1"/>
</dbReference>
<name>A0A3A9ZEP6_9ACTN</name>
<dbReference type="SUPFAM" id="SSF51735">
    <property type="entry name" value="NAD(P)-binding Rossmann-fold domains"/>
    <property type="match status" value="1"/>
</dbReference>
<feature type="domain" description="UDP-glucose/GDP-mannose dehydrogenase C-terminal" evidence="4">
    <location>
        <begin position="310"/>
        <end position="405"/>
    </location>
</feature>
<dbReference type="EMBL" id="RBAL01000001">
    <property type="protein sequence ID" value="RKN46818.1"/>
    <property type="molecule type" value="Genomic_DNA"/>
</dbReference>
<keyword evidence="6" id="KW-1185">Reference proteome</keyword>
<proteinExistence type="inferred from homology"/>
<dbReference type="SUPFAM" id="SSF52413">
    <property type="entry name" value="UDP-glucose/GDP-mannose dehydrogenase C-terminal domain"/>
    <property type="match status" value="1"/>
</dbReference>
<comment type="similarity">
    <text evidence="3">Belongs to the UDP-glucose/GDP-mannose dehydrogenase family.</text>
</comment>
<accession>A0A3A9ZEP6</accession>
<dbReference type="Pfam" id="PF00984">
    <property type="entry name" value="UDPG_MGDP_dh"/>
    <property type="match status" value="1"/>
</dbReference>
<evidence type="ECO:0000256" key="1">
    <source>
        <dbReference type="ARBA" id="ARBA00023002"/>
    </source>
</evidence>
<dbReference type="Pfam" id="PF03720">
    <property type="entry name" value="UDPG_MGDP_dh_C"/>
    <property type="match status" value="1"/>
</dbReference>
<dbReference type="InterPro" id="IPR008927">
    <property type="entry name" value="6-PGluconate_DH-like_C_sf"/>
</dbReference>
<dbReference type="GO" id="GO:0016628">
    <property type="term" value="F:oxidoreductase activity, acting on the CH-CH group of donors, NAD or NADP as acceptor"/>
    <property type="evidence" value="ECO:0007669"/>
    <property type="project" value="InterPro"/>
</dbReference>
<dbReference type="GO" id="GO:0051287">
    <property type="term" value="F:NAD binding"/>
    <property type="evidence" value="ECO:0007669"/>
    <property type="project" value="InterPro"/>
</dbReference>
<dbReference type="InterPro" id="IPR017476">
    <property type="entry name" value="UDP-Glc/GDP-Man"/>
</dbReference>
<dbReference type="Proteomes" id="UP000272474">
    <property type="component" value="Unassembled WGS sequence"/>
</dbReference>
<dbReference type="InterPro" id="IPR036220">
    <property type="entry name" value="UDP-Glc/GDP-Man_DH_C_sf"/>
</dbReference>
<evidence type="ECO:0000313" key="6">
    <source>
        <dbReference type="Proteomes" id="UP000272474"/>
    </source>
</evidence>
<dbReference type="GO" id="GO:0000271">
    <property type="term" value="P:polysaccharide biosynthetic process"/>
    <property type="evidence" value="ECO:0007669"/>
    <property type="project" value="InterPro"/>
</dbReference>
<evidence type="ECO:0000256" key="2">
    <source>
        <dbReference type="ARBA" id="ARBA00023027"/>
    </source>
</evidence>
<keyword evidence="2" id="KW-0520">NAD</keyword>
<dbReference type="InterPro" id="IPR028359">
    <property type="entry name" value="UDP_ManNAc/GlcNAc_DH"/>
</dbReference>
<evidence type="ECO:0000259" key="4">
    <source>
        <dbReference type="SMART" id="SM00984"/>
    </source>
</evidence>
<dbReference type="NCBIfam" id="TIGR03026">
    <property type="entry name" value="NDP-sugDHase"/>
    <property type="match status" value="1"/>
</dbReference>
<dbReference type="InterPro" id="IPR014027">
    <property type="entry name" value="UDP-Glc/GDP-Man_DH_C"/>
</dbReference>
<dbReference type="AlphaFoldDB" id="A0A3A9ZEP6"/>
<sequence>MPADLAVLGLGQLGLPAAQAATAVGIGTVGFVPRPQDAAALNAGRPPAEGALTAAELRRMLAKGFRATSDPAVLGRVRTALICAPTPPATDGALDLSAVRAAASTLATRLRPRTLVVLESTVYPGTTHEVVRPLLERGSGLRAGRDFHLAHAPGRLDPGSRAFGYPNTPRVIGGLTPACIEAAAAFYGRLTEKVVRARGLPEAEAAKVLETNFRHVNIALVNEMAVLCHELGIDLWDVVRCAETKPFGFQAFRPGPGVGGHGGPVVHPGHRQPMVELARDINARMPRYVVRRAAALLNEHGKSARGAHLLLLGVTYKPDLPDQERAPAAEIAGRLLGLGARLTFHDPFVTAWCIGGRQVPRAESLYESAAAADLTLLLQHHATYDLQGLAAKAQLLLDTCGATPAGAAHRL</sequence>
<protein>
    <submittedName>
        <fullName evidence="5">Nucleotide sugar dehydrogenase</fullName>
    </submittedName>
</protein>
<dbReference type="InterPro" id="IPR001732">
    <property type="entry name" value="UDP-Glc/GDP-Man_DH_N"/>
</dbReference>
<dbReference type="PANTHER" id="PTHR43491">
    <property type="entry name" value="UDP-N-ACETYL-D-MANNOSAMINE DEHYDROGENASE"/>
    <property type="match status" value="1"/>
</dbReference>
<reference evidence="5 6" key="1">
    <citation type="journal article" date="2014" name="Int. J. Syst. Evol. Microbiol.">
        <title>Streptomyces hoynatensis sp. nov., isolated from deep marine sediment.</title>
        <authorList>
            <person name="Veyisoglu A."/>
            <person name="Sahin N."/>
        </authorList>
    </citation>
    <scope>NUCLEOTIDE SEQUENCE [LARGE SCALE GENOMIC DNA]</scope>
    <source>
        <strain evidence="5 6">KCTC 29097</strain>
    </source>
</reference>
<dbReference type="Pfam" id="PF03721">
    <property type="entry name" value="UDPG_MGDP_dh_N"/>
    <property type="match status" value="1"/>
</dbReference>
<dbReference type="PIRSF" id="PIRSF500136">
    <property type="entry name" value="UDP_ManNAc_DH"/>
    <property type="match status" value="1"/>
</dbReference>
<evidence type="ECO:0000256" key="3">
    <source>
        <dbReference type="PIRNR" id="PIRNR000124"/>
    </source>
</evidence>
<dbReference type="SUPFAM" id="SSF48179">
    <property type="entry name" value="6-phosphogluconate dehydrogenase C-terminal domain-like"/>
    <property type="match status" value="1"/>
</dbReference>
<comment type="caution">
    <text evidence="5">The sequence shown here is derived from an EMBL/GenBank/DDBJ whole genome shotgun (WGS) entry which is preliminary data.</text>
</comment>
<dbReference type="GO" id="GO:0016616">
    <property type="term" value="F:oxidoreductase activity, acting on the CH-OH group of donors, NAD or NADP as acceptor"/>
    <property type="evidence" value="ECO:0007669"/>
    <property type="project" value="InterPro"/>
</dbReference>
<evidence type="ECO:0000313" key="5">
    <source>
        <dbReference type="EMBL" id="RKN46818.1"/>
    </source>
</evidence>